<dbReference type="GO" id="GO:0065002">
    <property type="term" value="P:intracellular protein transmembrane transport"/>
    <property type="evidence" value="ECO:0007669"/>
    <property type="project" value="TreeGrafter"/>
</dbReference>
<keyword evidence="5" id="KW-0653">Protein transport</keyword>
<dbReference type="InterPro" id="IPR002033">
    <property type="entry name" value="TatC"/>
</dbReference>
<evidence type="ECO:0000256" key="3">
    <source>
        <dbReference type="ARBA" id="ARBA00022989"/>
    </source>
</evidence>
<dbReference type="NCBIfam" id="TIGR00945">
    <property type="entry name" value="tatC"/>
    <property type="match status" value="1"/>
</dbReference>
<evidence type="ECO:0000256" key="4">
    <source>
        <dbReference type="ARBA" id="ARBA00023136"/>
    </source>
</evidence>
<evidence type="ECO:0000313" key="6">
    <source>
        <dbReference type="EMBL" id="MBT1701086.1"/>
    </source>
</evidence>
<reference evidence="6 7" key="1">
    <citation type="submission" date="2021-05" db="EMBL/GenBank/DDBJ databases">
        <title>A Polyphasic approach of four new species of the genus Ohtaekwangia: Ohtaekwangia histidinii sp. nov., Ohtaekwangia cretensis sp. nov., Ohtaekwangia indiensis sp. nov., Ohtaekwangia reichenbachii sp. nov. from diverse environment.</title>
        <authorList>
            <person name="Octaviana S."/>
        </authorList>
    </citation>
    <scope>NUCLEOTIDE SEQUENCE [LARGE SCALE GENOMIC DNA]</scope>
    <source>
        <strain evidence="6 7">PWU4</strain>
    </source>
</reference>
<comment type="subcellular location">
    <subcellularLocation>
        <location evidence="5">Cell membrane</location>
        <topology evidence="5">Multi-pass membrane protein</topology>
    </subcellularLocation>
    <subcellularLocation>
        <location evidence="1">Membrane</location>
        <topology evidence="1">Multi-pass membrane protein</topology>
    </subcellularLocation>
</comment>
<accession>A0AAP2DR96</accession>
<comment type="subunit">
    <text evidence="5">Forms a complex with TatA.</text>
</comment>
<dbReference type="EMBL" id="JAHESF010000056">
    <property type="protein sequence ID" value="MBT1701086.1"/>
    <property type="molecule type" value="Genomic_DNA"/>
</dbReference>
<evidence type="ECO:0000256" key="2">
    <source>
        <dbReference type="ARBA" id="ARBA00022692"/>
    </source>
</evidence>
<comment type="caution">
    <text evidence="6">The sequence shown here is derived from an EMBL/GenBank/DDBJ whole genome shotgun (WGS) entry which is preliminary data.</text>
</comment>
<dbReference type="GO" id="GO:0009977">
    <property type="term" value="F:proton motive force dependent protein transmembrane transporter activity"/>
    <property type="evidence" value="ECO:0007669"/>
    <property type="project" value="TreeGrafter"/>
</dbReference>
<comment type="caution">
    <text evidence="5">Lacks conserved residue(s) required for the propagation of feature annotation.</text>
</comment>
<dbReference type="PANTHER" id="PTHR30371:SF0">
    <property type="entry name" value="SEC-INDEPENDENT PROTEIN TRANSLOCASE PROTEIN TATC, CHLOROPLASTIC-RELATED"/>
    <property type="match status" value="1"/>
</dbReference>
<dbReference type="PANTHER" id="PTHR30371">
    <property type="entry name" value="SEC-INDEPENDENT PROTEIN TRANSLOCASE PROTEIN TATC"/>
    <property type="match status" value="1"/>
</dbReference>
<keyword evidence="7" id="KW-1185">Reference proteome</keyword>
<dbReference type="RefSeq" id="WP_254169773.1">
    <property type="nucleotide sequence ID" value="NZ_JAHESF010000056.1"/>
</dbReference>
<keyword evidence="5" id="KW-1003">Cell membrane</keyword>
<keyword evidence="5" id="KW-0813">Transport</keyword>
<feature type="transmembrane region" description="Helical" evidence="5">
    <location>
        <begin position="183"/>
        <end position="204"/>
    </location>
</feature>
<dbReference type="Pfam" id="PF00902">
    <property type="entry name" value="TatC"/>
    <property type="match status" value="1"/>
</dbReference>
<gene>
    <name evidence="5 6" type="primary">tatC</name>
    <name evidence="6" type="ORF">KK083_29610</name>
</gene>
<comment type="function">
    <text evidence="5">Part of the twin-arginine translocation (Tat) system that transports large folded proteins containing a characteristic twin-arginine motif in their signal peptide across membranes.</text>
</comment>
<name>A0AAP2DR96_9BACT</name>
<dbReference type="GO" id="GO:0043953">
    <property type="term" value="P:protein transport by the Tat complex"/>
    <property type="evidence" value="ECO:0007669"/>
    <property type="project" value="UniProtKB-UniRule"/>
</dbReference>
<evidence type="ECO:0000256" key="1">
    <source>
        <dbReference type="ARBA" id="ARBA00004141"/>
    </source>
</evidence>
<feature type="transmembrane region" description="Helical" evidence="5">
    <location>
        <begin position="139"/>
        <end position="163"/>
    </location>
</feature>
<dbReference type="HAMAP" id="MF_00902">
    <property type="entry name" value="TatC"/>
    <property type="match status" value="1"/>
</dbReference>
<evidence type="ECO:0000256" key="5">
    <source>
        <dbReference type="HAMAP-Rule" id="MF_00902"/>
    </source>
</evidence>
<sequence length="287" mass="32615">MPLDQDPIEEKEMSFLDHLEELRWHVVRSLLAILIFTILAFVYGDWIFNNIIFAPGRVDFPTFRWLCQLGQWLGSEDAFCVKEIPFKVQSRLMTGQFTMHITASVVIGLIVAFPYVAWELWRFVRPGLYTTERRSSKGAVAAVSFLFLTGVLFGYYVMCPMMISFLANYQISDMIVNEFDITSYVGTIVTVVFGSGVLFQLPVVMYFLTKIGIVTPTFLRKSRKHAVIVILIIGAIVTPSADPLSQALISIPLYLLYEISILISSNVVRKKEKEEAEEKLKEQQSAS</sequence>
<dbReference type="AlphaFoldDB" id="A0AAP2DR96"/>
<evidence type="ECO:0000313" key="7">
    <source>
        <dbReference type="Proteomes" id="UP001319200"/>
    </source>
</evidence>
<keyword evidence="5" id="KW-0811">Translocation</keyword>
<organism evidence="6 7">
    <name type="scientific">Chryseosolibacter histidini</name>
    <dbReference type="NCBI Taxonomy" id="2782349"/>
    <lineage>
        <taxon>Bacteria</taxon>
        <taxon>Pseudomonadati</taxon>
        <taxon>Bacteroidota</taxon>
        <taxon>Cytophagia</taxon>
        <taxon>Cytophagales</taxon>
        <taxon>Chryseotaleaceae</taxon>
        <taxon>Chryseosolibacter</taxon>
    </lineage>
</organism>
<keyword evidence="2 5" id="KW-0812">Transmembrane</keyword>
<proteinExistence type="inferred from homology"/>
<protein>
    <recommendedName>
        <fullName evidence="5">Sec-independent protein translocase protein TatC</fullName>
    </recommendedName>
</protein>
<feature type="transmembrane region" description="Helical" evidence="5">
    <location>
        <begin position="97"/>
        <end position="118"/>
    </location>
</feature>
<keyword evidence="3 5" id="KW-1133">Transmembrane helix</keyword>
<dbReference type="PRINTS" id="PR01840">
    <property type="entry name" value="TATCFAMILY"/>
</dbReference>
<keyword evidence="4 5" id="KW-0472">Membrane</keyword>
<comment type="similarity">
    <text evidence="5">Belongs to the TatC family.</text>
</comment>
<feature type="transmembrane region" description="Helical" evidence="5">
    <location>
        <begin position="30"/>
        <end position="48"/>
    </location>
</feature>
<dbReference type="Proteomes" id="UP001319200">
    <property type="component" value="Unassembled WGS sequence"/>
</dbReference>
<dbReference type="GO" id="GO:0033281">
    <property type="term" value="C:TAT protein transport complex"/>
    <property type="evidence" value="ECO:0007669"/>
    <property type="project" value="UniProtKB-UniRule"/>
</dbReference>
<feature type="transmembrane region" description="Helical" evidence="5">
    <location>
        <begin position="225"/>
        <end position="241"/>
    </location>
</feature>